<proteinExistence type="predicted"/>
<sequence length="72" mass="8457">MIELFTLLESFQGIQTGEDYLWWHGHNKGRYRVKEGYKQTSHRENQDFKWLEANLESQSATKSGMLHLAASQ</sequence>
<protein>
    <submittedName>
        <fullName evidence="1">Uncharacterized protein</fullName>
    </submittedName>
</protein>
<dbReference type="EMBL" id="CP133621">
    <property type="protein sequence ID" value="WMV51177.1"/>
    <property type="molecule type" value="Genomic_DNA"/>
</dbReference>
<accession>A0AAF0URS8</accession>
<reference evidence="1" key="1">
    <citation type="submission" date="2023-08" db="EMBL/GenBank/DDBJ databases">
        <title>A de novo genome assembly of Solanum verrucosum Schlechtendal, a Mexican diploid species geographically isolated from the other diploid A-genome species in potato relatives.</title>
        <authorList>
            <person name="Hosaka K."/>
        </authorList>
    </citation>
    <scope>NUCLEOTIDE SEQUENCE</scope>
    <source>
        <tissue evidence="1">Young leaves</tissue>
    </source>
</reference>
<evidence type="ECO:0000313" key="1">
    <source>
        <dbReference type="EMBL" id="WMV51177.1"/>
    </source>
</evidence>
<dbReference type="Proteomes" id="UP001234989">
    <property type="component" value="Chromosome 10"/>
</dbReference>
<organism evidence="1 2">
    <name type="scientific">Solanum verrucosum</name>
    <dbReference type="NCBI Taxonomy" id="315347"/>
    <lineage>
        <taxon>Eukaryota</taxon>
        <taxon>Viridiplantae</taxon>
        <taxon>Streptophyta</taxon>
        <taxon>Embryophyta</taxon>
        <taxon>Tracheophyta</taxon>
        <taxon>Spermatophyta</taxon>
        <taxon>Magnoliopsida</taxon>
        <taxon>eudicotyledons</taxon>
        <taxon>Gunneridae</taxon>
        <taxon>Pentapetalae</taxon>
        <taxon>asterids</taxon>
        <taxon>lamiids</taxon>
        <taxon>Solanales</taxon>
        <taxon>Solanaceae</taxon>
        <taxon>Solanoideae</taxon>
        <taxon>Solaneae</taxon>
        <taxon>Solanum</taxon>
    </lineage>
</organism>
<keyword evidence="2" id="KW-1185">Reference proteome</keyword>
<name>A0AAF0URS8_SOLVR</name>
<dbReference type="AlphaFoldDB" id="A0AAF0URS8"/>
<gene>
    <name evidence="1" type="ORF">MTR67_044562</name>
</gene>
<evidence type="ECO:0000313" key="2">
    <source>
        <dbReference type="Proteomes" id="UP001234989"/>
    </source>
</evidence>